<gene>
    <name evidence="2" type="ORF">PHMEG_00018493</name>
</gene>
<evidence type="ECO:0000313" key="3">
    <source>
        <dbReference type="Proteomes" id="UP000198211"/>
    </source>
</evidence>
<feature type="region of interest" description="Disordered" evidence="1">
    <location>
        <begin position="219"/>
        <end position="286"/>
    </location>
</feature>
<reference evidence="3" key="1">
    <citation type="submission" date="2017-03" db="EMBL/GenBank/DDBJ databases">
        <title>Phytopthora megakarya and P. palmivora, two closely related causual agents of cacao black pod achieved similar genome size and gene model numbers by different mechanisms.</title>
        <authorList>
            <person name="Ali S."/>
            <person name="Shao J."/>
            <person name="Larry D.J."/>
            <person name="Kronmiller B."/>
            <person name="Shen D."/>
            <person name="Strem M.D."/>
            <person name="Melnick R.L."/>
            <person name="Guiltinan M.J."/>
            <person name="Tyler B.M."/>
            <person name="Meinhardt L.W."/>
            <person name="Bailey B.A."/>
        </authorList>
    </citation>
    <scope>NUCLEOTIDE SEQUENCE [LARGE SCALE GENOMIC DNA]</scope>
    <source>
        <strain evidence="3">zdho120</strain>
    </source>
</reference>
<dbReference type="Proteomes" id="UP000198211">
    <property type="component" value="Unassembled WGS sequence"/>
</dbReference>
<proteinExistence type="predicted"/>
<feature type="non-terminal residue" evidence="2">
    <location>
        <position position="1"/>
    </location>
</feature>
<dbReference type="OrthoDB" id="125411at2759"/>
<dbReference type="AlphaFoldDB" id="A0A225VTX2"/>
<keyword evidence="3" id="KW-1185">Reference proteome</keyword>
<sequence>MRYGDQECERMKAGLAVYNVELTKLWQYLDEHDRGKICSPSPQMQALLAENASLRRANSVRRQNSAEHGLNTDALILSTAGLSASGLDWELGLSPDHTGILRLLPSSSPSKGSAGEGSVAPATEISEVQSKASPSSGAPNEGSTEHSFSATKRFVRPAPQAQAPPAKRSGATGEVNIVETPCFSTARSPFCRSKKENGVYRHVFEGSVELQESSTQYLRSTGSLSPAMGSRLLPYPTLGEGEVDDDMGDDPEAEAPVGDASPRSPSISGVQAKTSPGLSQPVAAGTVPSKAVVGVLDLTSDDVTASPQKKDSSPLSSPVVSYFPRKDGHLVEYFRRVRIEDA</sequence>
<accession>A0A225VTX2</accession>
<feature type="compositionally biased region" description="Acidic residues" evidence="1">
    <location>
        <begin position="241"/>
        <end position="253"/>
    </location>
</feature>
<feature type="compositionally biased region" description="Polar residues" evidence="1">
    <location>
        <begin position="263"/>
        <end position="278"/>
    </location>
</feature>
<protein>
    <submittedName>
        <fullName evidence="2">Uncharacterized protein</fullName>
    </submittedName>
</protein>
<evidence type="ECO:0000256" key="1">
    <source>
        <dbReference type="SAM" id="MobiDB-lite"/>
    </source>
</evidence>
<organism evidence="2 3">
    <name type="scientific">Phytophthora megakarya</name>
    <dbReference type="NCBI Taxonomy" id="4795"/>
    <lineage>
        <taxon>Eukaryota</taxon>
        <taxon>Sar</taxon>
        <taxon>Stramenopiles</taxon>
        <taxon>Oomycota</taxon>
        <taxon>Peronosporomycetes</taxon>
        <taxon>Peronosporales</taxon>
        <taxon>Peronosporaceae</taxon>
        <taxon>Phytophthora</taxon>
    </lineage>
</organism>
<evidence type="ECO:0000313" key="2">
    <source>
        <dbReference type="EMBL" id="OWZ08896.1"/>
    </source>
</evidence>
<comment type="caution">
    <text evidence="2">The sequence shown here is derived from an EMBL/GenBank/DDBJ whole genome shotgun (WGS) entry which is preliminary data.</text>
</comment>
<dbReference type="EMBL" id="NBNE01002985">
    <property type="protein sequence ID" value="OWZ08896.1"/>
    <property type="molecule type" value="Genomic_DNA"/>
</dbReference>
<feature type="region of interest" description="Disordered" evidence="1">
    <location>
        <begin position="126"/>
        <end position="148"/>
    </location>
</feature>
<name>A0A225VTX2_9STRA</name>